<evidence type="ECO:0000313" key="3">
    <source>
        <dbReference type="EMBL" id="MDD1127777.1"/>
    </source>
</evidence>
<evidence type="ECO:0000259" key="2">
    <source>
        <dbReference type="PROSITE" id="PS50043"/>
    </source>
</evidence>
<dbReference type="SMART" id="SM00421">
    <property type="entry name" value="HTH_LUXR"/>
    <property type="match status" value="1"/>
</dbReference>
<evidence type="ECO:0000256" key="1">
    <source>
        <dbReference type="SAM" id="MobiDB-lite"/>
    </source>
</evidence>
<organism evidence="3 4">
    <name type="scientific">Pseudomonas aphyarum</name>
    <dbReference type="NCBI Taxonomy" id="2942629"/>
    <lineage>
        <taxon>Bacteria</taxon>
        <taxon>Pseudomonadati</taxon>
        <taxon>Pseudomonadota</taxon>
        <taxon>Gammaproteobacteria</taxon>
        <taxon>Pseudomonadales</taxon>
        <taxon>Pseudomonadaceae</taxon>
        <taxon>Pseudomonas</taxon>
    </lineage>
</organism>
<accession>A0ABT5PV80</accession>
<protein>
    <submittedName>
        <fullName evidence="3">Helix-turn-helix transcriptional regulator</fullName>
    </submittedName>
</protein>
<keyword evidence="4" id="KW-1185">Reference proteome</keyword>
<gene>
    <name evidence="3" type="ORF">M5G18_24515</name>
</gene>
<feature type="region of interest" description="Disordered" evidence="1">
    <location>
        <begin position="82"/>
        <end position="104"/>
    </location>
</feature>
<dbReference type="PRINTS" id="PR00038">
    <property type="entry name" value="HTHLUXR"/>
</dbReference>
<reference evidence="3" key="1">
    <citation type="submission" date="2022-05" db="EMBL/GenBank/DDBJ databases">
        <title>Novel Pseudomonas spp. Isolated from a Rainbow Trout Aquaculture Facility.</title>
        <authorList>
            <person name="Testerman T."/>
            <person name="Graf J."/>
        </authorList>
    </citation>
    <scope>NUCLEOTIDE SEQUENCE</scope>
    <source>
        <strain evidence="3">ID386</strain>
    </source>
</reference>
<dbReference type="Pfam" id="PF00196">
    <property type="entry name" value="GerE"/>
    <property type="match status" value="1"/>
</dbReference>
<dbReference type="InterPro" id="IPR016032">
    <property type="entry name" value="Sig_transdc_resp-reg_C-effctor"/>
</dbReference>
<dbReference type="InterPro" id="IPR000792">
    <property type="entry name" value="Tscrpt_reg_LuxR_C"/>
</dbReference>
<dbReference type="EMBL" id="JAMDGS010000016">
    <property type="protein sequence ID" value="MDD1127777.1"/>
    <property type="molecule type" value="Genomic_DNA"/>
</dbReference>
<dbReference type="Gene3D" id="1.10.10.10">
    <property type="entry name" value="Winged helix-like DNA-binding domain superfamily/Winged helix DNA-binding domain"/>
    <property type="match status" value="1"/>
</dbReference>
<dbReference type="PROSITE" id="PS50043">
    <property type="entry name" value="HTH_LUXR_2"/>
    <property type="match status" value="1"/>
</dbReference>
<comment type="caution">
    <text evidence="3">The sequence shown here is derived from an EMBL/GenBank/DDBJ whole genome shotgun (WGS) entry which is preliminary data.</text>
</comment>
<feature type="domain" description="HTH luxR-type" evidence="2">
    <location>
        <begin position="1"/>
        <end position="77"/>
    </location>
</feature>
<name>A0ABT5PV80_9PSED</name>
<proteinExistence type="predicted"/>
<evidence type="ECO:0000313" key="4">
    <source>
        <dbReference type="Proteomes" id="UP001150531"/>
    </source>
</evidence>
<dbReference type="CDD" id="cd06170">
    <property type="entry name" value="LuxR_C_like"/>
    <property type="match status" value="1"/>
</dbReference>
<dbReference type="InterPro" id="IPR036388">
    <property type="entry name" value="WH-like_DNA-bd_sf"/>
</dbReference>
<dbReference type="Proteomes" id="UP001150531">
    <property type="component" value="Unassembled WGS sequence"/>
</dbReference>
<dbReference type="RefSeq" id="WP_273898262.1">
    <property type="nucleotide sequence ID" value="NZ_JAMDGS010000016.1"/>
</dbReference>
<dbReference type="SUPFAM" id="SSF46894">
    <property type="entry name" value="C-terminal effector domain of the bipartite response regulators"/>
    <property type="match status" value="1"/>
</dbReference>
<sequence length="104" mass="10897">MNTPTLTAHGFIGFLGRGAAPRELECLMAVAGGATGKEAARALGVTEDTIKKRLLALTTKLGVTRRAALVAKAFAIGLIQPASAPTPNPKQQRDHDQYQGVFIA</sequence>